<dbReference type="InterPro" id="IPR012337">
    <property type="entry name" value="RNaseH-like_sf"/>
</dbReference>
<organism evidence="2 3">
    <name type="scientific">Acidisoma cellulosilyticum</name>
    <dbReference type="NCBI Taxonomy" id="2802395"/>
    <lineage>
        <taxon>Bacteria</taxon>
        <taxon>Pseudomonadati</taxon>
        <taxon>Pseudomonadota</taxon>
        <taxon>Alphaproteobacteria</taxon>
        <taxon>Acetobacterales</taxon>
        <taxon>Acidocellaceae</taxon>
        <taxon>Acidisoma</taxon>
    </lineage>
</organism>
<evidence type="ECO:0000259" key="1">
    <source>
        <dbReference type="PROSITE" id="PS50994"/>
    </source>
</evidence>
<dbReference type="PROSITE" id="PS50994">
    <property type="entry name" value="INTEGRASE"/>
    <property type="match status" value="1"/>
</dbReference>
<proteinExistence type="predicted"/>
<name>A0A964E725_9PROT</name>
<dbReference type="InterPro" id="IPR001584">
    <property type="entry name" value="Integrase_cat-core"/>
</dbReference>
<protein>
    <submittedName>
        <fullName evidence="2">Transposase</fullName>
    </submittedName>
</protein>
<evidence type="ECO:0000313" key="2">
    <source>
        <dbReference type="EMBL" id="MCB8884102.1"/>
    </source>
</evidence>
<reference evidence="2 3" key="1">
    <citation type="journal article" date="2021" name="Microorganisms">
        <title>Acidisoma silvae sp. nov. and Acidisomacellulosilytica sp. nov., Two Acidophilic Bacteria Isolated from Decaying Wood, Hydrolyzing Cellulose and Producing Poly-3-hydroxybutyrate.</title>
        <authorList>
            <person name="Mieszkin S."/>
            <person name="Pouder E."/>
            <person name="Uroz S."/>
            <person name="Simon-Colin C."/>
            <person name="Alain K."/>
        </authorList>
    </citation>
    <scope>NUCLEOTIDE SEQUENCE [LARGE SCALE GENOMIC DNA]</scope>
    <source>
        <strain evidence="2 3">HW T5.17</strain>
    </source>
</reference>
<dbReference type="EMBL" id="JAESVA010000028">
    <property type="protein sequence ID" value="MCB8884102.1"/>
    <property type="molecule type" value="Genomic_DNA"/>
</dbReference>
<evidence type="ECO:0000313" key="3">
    <source>
        <dbReference type="Proteomes" id="UP000721844"/>
    </source>
</evidence>
<keyword evidence="3" id="KW-1185">Reference proteome</keyword>
<dbReference type="InterPro" id="IPR036397">
    <property type="entry name" value="RNaseH_sf"/>
</dbReference>
<dbReference type="SUPFAM" id="SSF53098">
    <property type="entry name" value="Ribonuclease H-like"/>
    <property type="match status" value="1"/>
</dbReference>
<dbReference type="AlphaFoldDB" id="A0A964E725"/>
<sequence>MAEDLAKWLDRNGMDHIRGVPCHPQTQGKIERWHQTLKRRLLLEHHYLHSKLASQIETFIDHCNHHRYHESLDNLTPVDVYTGCGTTMLRERQRIRRRTIQNRRFIHTKAPPKHVP</sequence>
<accession>A0A964E725</accession>
<dbReference type="GO" id="GO:0003676">
    <property type="term" value="F:nucleic acid binding"/>
    <property type="evidence" value="ECO:0007669"/>
    <property type="project" value="InterPro"/>
</dbReference>
<dbReference type="Proteomes" id="UP000721844">
    <property type="component" value="Unassembled WGS sequence"/>
</dbReference>
<gene>
    <name evidence="2" type="ORF">ACELLULO517_28065</name>
</gene>
<feature type="domain" description="Integrase catalytic" evidence="1">
    <location>
        <begin position="1"/>
        <end position="85"/>
    </location>
</feature>
<dbReference type="GO" id="GO:0015074">
    <property type="term" value="P:DNA integration"/>
    <property type="evidence" value="ECO:0007669"/>
    <property type="project" value="InterPro"/>
</dbReference>
<dbReference type="Gene3D" id="3.30.420.10">
    <property type="entry name" value="Ribonuclease H-like superfamily/Ribonuclease H"/>
    <property type="match status" value="1"/>
</dbReference>
<dbReference type="Pfam" id="PF13683">
    <property type="entry name" value="rve_3"/>
    <property type="match status" value="1"/>
</dbReference>
<comment type="caution">
    <text evidence="2">The sequence shown here is derived from an EMBL/GenBank/DDBJ whole genome shotgun (WGS) entry which is preliminary data.</text>
</comment>